<dbReference type="InterPro" id="IPR025857">
    <property type="entry name" value="MacB_PCD"/>
</dbReference>
<protein>
    <submittedName>
        <fullName evidence="13">ATP-binding cassette domain-containing protein</fullName>
    </submittedName>
</protein>
<feature type="transmembrane region" description="Helical" evidence="11">
    <location>
        <begin position="552"/>
        <end position="574"/>
    </location>
</feature>
<dbReference type="Pfam" id="PF02687">
    <property type="entry name" value="FtsX"/>
    <property type="match status" value="1"/>
</dbReference>
<dbReference type="SUPFAM" id="SSF52540">
    <property type="entry name" value="P-loop containing nucleoside triphosphate hydrolases"/>
    <property type="match status" value="1"/>
</dbReference>
<dbReference type="InterPro" id="IPR003838">
    <property type="entry name" value="ABC3_permease_C"/>
</dbReference>
<feature type="transmembrane region" description="Helical" evidence="11">
    <location>
        <begin position="594"/>
        <end position="616"/>
    </location>
</feature>
<dbReference type="PROSITE" id="PS50893">
    <property type="entry name" value="ABC_TRANSPORTER_2"/>
    <property type="match status" value="1"/>
</dbReference>
<keyword evidence="9 11" id="KW-0472">Membrane</keyword>
<dbReference type="EMBL" id="JBHSSF010000020">
    <property type="protein sequence ID" value="MFC6176898.1"/>
    <property type="molecule type" value="Genomic_DNA"/>
</dbReference>
<keyword evidence="8 11" id="KW-1133">Transmembrane helix</keyword>
<accession>A0ABW1RPB6</accession>
<dbReference type="PROSITE" id="PS00211">
    <property type="entry name" value="ABC_TRANSPORTER_1"/>
    <property type="match status" value="1"/>
</dbReference>
<keyword evidence="2" id="KW-0813">Transport</keyword>
<gene>
    <name evidence="13" type="ORF">ACFQAV_08595</name>
</gene>
<dbReference type="GO" id="GO:0005524">
    <property type="term" value="F:ATP binding"/>
    <property type="evidence" value="ECO:0007669"/>
    <property type="project" value="UniProtKB-KW"/>
</dbReference>
<dbReference type="Pfam" id="PF00005">
    <property type="entry name" value="ABC_tran"/>
    <property type="match status" value="1"/>
</dbReference>
<dbReference type="Pfam" id="PF12704">
    <property type="entry name" value="MacB_PCD"/>
    <property type="match status" value="1"/>
</dbReference>
<dbReference type="PANTHER" id="PTHR42798:SF6">
    <property type="entry name" value="CELL DIVISION ATP-BINDING PROTEIN FTSE"/>
    <property type="match status" value="1"/>
</dbReference>
<feature type="domain" description="ABC transporter" evidence="12">
    <location>
        <begin position="4"/>
        <end position="243"/>
    </location>
</feature>
<evidence type="ECO:0000259" key="12">
    <source>
        <dbReference type="PROSITE" id="PS50893"/>
    </source>
</evidence>
<keyword evidence="6" id="KW-0547">Nucleotide-binding</keyword>
<comment type="subcellular location">
    <subcellularLocation>
        <location evidence="1">Cell inner membrane</location>
        <topology evidence="1">Multi-pass membrane protein</topology>
    </subcellularLocation>
</comment>
<dbReference type="Proteomes" id="UP001596288">
    <property type="component" value="Unassembled WGS sequence"/>
</dbReference>
<evidence type="ECO:0000256" key="8">
    <source>
        <dbReference type="ARBA" id="ARBA00022989"/>
    </source>
</evidence>
<evidence type="ECO:0000256" key="5">
    <source>
        <dbReference type="ARBA" id="ARBA00022692"/>
    </source>
</evidence>
<dbReference type="RefSeq" id="WP_137610693.1">
    <property type="nucleotide sequence ID" value="NZ_BJDF01000003.1"/>
</dbReference>
<dbReference type="InterPro" id="IPR017911">
    <property type="entry name" value="MacB-like_ATP-bd"/>
</dbReference>
<keyword evidence="14" id="KW-1185">Reference proteome</keyword>
<evidence type="ECO:0000256" key="11">
    <source>
        <dbReference type="SAM" id="Phobius"/>
    </source>
</evidence>
<keyword evidence="7 13" id="KW-0067">ATP-binding</keyword>
<evidence type="ECO:0000256" key="9">
    <source>
        <dbReference type="ARBA" id="ARBA00023136"/>
    </source>
</evidence>
<reference evidence="14" key="1">
    <citation type="journal article" date="2019" name="Int. J. Syst. Evol. Microbiol.">
        <title>The Global Catalogue of Microorganisms (GCM) 10K type strain sequencing project: providing services to taxonomists for standard genome sequencing and annotation.</title>
        <authorList>
            <consortium name="The Broad Institute Genomics Platform"/>
            <consortium name="The Broad Institute Genome Sequencing Center for Infectious Disease"/>
            <person name="Wu L."/>
            <person name="Ma J."/>
        </authorList>
    </citation>
    <scope>NUCLEOTIDE SEQUENCE [LARGE SCALE GENOMIC DNA]</scope>
    <source>
        <strain evidence="14">CCM 8927</strain>
    </source>
</reference>
<organism evidence="13 14">
    <name type="scientific">Companilactobacillus huachuanensis</name>
    <dbReference type="NCBI Taxonomy" id="2559914"/>
    <lineage>
        <taxon>Bacteria</taxon>
        <taxon>Bacillati</taxon>
        <taxon>Bacillota</taxon>
        <taxon>Bacilli</taxon>
        <taxon>Lactobacillales</taxon>
        <taxon>Lactobacillaceae</taxon>
        <taxon>Companilactobacillus</taxon>
    </lineage>
</organism>
<feature type="transmembrane region" description="Helical" evidence="11">
    <location>
        <begin position="504"/>
        <end position="531"/>
    </location>
</feature>
<evidence type="ECO:0000256" key="7">
    <source>
        <dbReference type="ARBA" id="ARBA00022840"/>
    </source>
</evidence>
<comment type="caution">
    <text evidence="13">The sequence shown here is derived from an EMBL/GenBank/DDBJ whole genome shotgun (WGS) entry which is preliminary data.</text>
</comment>
<dbReference type="Gene3D" id="3.40.50.300">
    <property type="entry name" value="P-loop containing nucleotide triphosphate hydrolases"/>
    <property type="match status" value="1"/>
</dbReference>
<dbReference type="InterPro" id="IPR003593">
    <property type="entry name" value="AAA+_ATPase"/>
</dbReference>
<evidence type="ECO:0000256" key="2">
    <source>
        <dbReference type="ARBA" id="ARBA00022448"/>
    </source>
</evidence>
<name>A0ABW1RPB6_9LACO</name>
<keyword evidence="4" id="KW-0997">Cell inner membrane</keyword>
<feature type="transmembrane region" description="Helical" evidence="11">
    <location>
        <begin position="262"/>
        <end position="285"/>
    </location>
</feature>
<evidence type="ECO:0000256" key="1">
    <source>
        <dbReference type="ARBA" id="ARBA00004429"/>
    </source>
</evidence>
<evidence type="ECO:0000256" key="3">
    <source>
        <dbReference type="ARBA" id="ARBA00022475"/>
    </source>
</evidence>
<evidence type="ECO:0000313" key="14">
    <source>
        <dbReference type="Proteomes" id="UP001596288"/>
    </source>
</evidence>
<dbReference type="InterPro" id="IPR027417">
    <property type="entry name" value="P-loop_NTPase"/>
</dbReference>
<dbReference type="InterPro" id="IPR017871">
    <property type="entry name" value="ABC_transporter-like_CS"/>
</dbReference>
<proteinExistence type="inferred from homology"/>
<evidence type="ECO:0000256" key="10">
    <source>
        <dbReference type="ARBA" id="ARBA00038388"/>
    </source>
</evidence>
<dbReference type="PANTHER" id="PTHR42798">
    <property type="entry name" value="LIPOPROTEIN-RELEASING SYSTEM ATP-BINDING PROTEIN LOLD"/>
    <property type="match status" value="1"/>
</dbReference>
<evidence type="ECO:0000313" key="13">
    <source>
        <dbReference type="EMBL" id="MFC6176898.1"/>
    </source>
</evidence>
<sequence length="636" mass="69842">MNVLEINNIHKSYHLADGTVLPVLNGINATFVPGEFVSIVGESGGGKSTLMNIIAGLDSDYLGDVSVNGHSLKQMNERDLDQYRRENIGFIFQSFNLISHLTILENVLIGLEMTTLTHSDQVEKAQHLLAEVGLDKRENVYPNQLSGGQKQRVAIARALATDPQIIIADEPTGALDEQNTQEILKLLDTIATKGKLVIAVTHSQAVADYGTRIVHLDHGILDRDEILRKPYSVVTQSSTLKGRHFRFRTIIQMALKHMQRNFGTNLLITLGGAVGIFSVVLMLALGRGIGGYIGHEISGNLNPTTSEVTHKAKDGNDAAVQMTPKDVYKLKGLPHVTKVEKGFFMPSVQVQYHGRNVSTSYSQTFNRTFLRKNLIKGQNPTRTNTIVLSRDIAKKYNKHHYQALLGKKVTVYVNATDMHQRPVLLKKKVNVVGFTKSSNTAVLSWQTVAKMAKDQNVELKPTFLAVTVNQLKDVKSFEAQAKKLNYKLTGVGSYINTINQYVTLASYVLAGIAAISLIVSAIMIIVVLYISVGTRTKEIGILRALGVRKSDIRTLFVSEAMILGILYSAFGLVLAELSGLAINIVAKNFVHYSIIQVVPGYMIFAILTGVIISLVASWAPARKAAKLDPIEALSYE</sequence>
<keyword evidence="3" id="KW-1003">Cell membrane</keyword>
<dbReference type="CDD" id="cd03255">
    <property type="entry name" value="ABC_MJ0796_LolCDE_FtsE"/>
    <property type="match status" value="1"/>
</dbReference>
<keyword evidence="5 11" id="KW-0812">Transmembrane</keyword>
<evidence type="ECO:0000256" key="4">
    <source>
        <dbReference type="ARBA" id="ARBA00022519"/>
    </source>
</evidence>
<evidence type="ECO:0000256" key="6">
    <source>
        <dbReference type="ARBA" id="ARBA00022741"/>
    </source>
</evidence>
<dbReference type="InterPro" id="IPR003439">
    <property type="entry name" value="ABC_transporter-like_ATP-bd"/>
</dbReference>
<dbReference type="SMART" id="SM00382">
    <property type="entry name" value="AAA"/>
    <property type="match status" value="1"/>
</dbReference>
<comment type="similarity">
    <text evidence="10">Belongs to the ABC transporter superfamily. Macrolide exporter (TC 3.A.1.122) family.</text>
</comment>